<dbReference type="Proteomes" id="UP000285201">
    <property type="component" value="Unassembled WGS sequence"/>
</dbReference>
<evidence type="ECO:0000313" key="6">
    <source>
        <dbReference type="EMBL" id="RHD06272.1"/>
    </source>
</evidence>
<dbReference type="AlphaFoldDB" id="A0A174YZL8"/>
<evidence type="ECO:0000256" key="2">
    <source>
        <dbReference type="SAM" id="Phobius"/>
    </source>
</evidence>
<feature type="transmembrane region" description="Helical" evidence="2">
    <location>
        <begin position="74"/>
        <end position="96"/>
    </location>
</feature>
<evidence type="ECO:0000313" key="8">
    <source>
        <dbReference type="Proteomes" id="UP000095621"/>
    </source>
</evidence>
<sequence length="150" mass="16653">MLKRIKDINEALPGMLLIECIYLVVAQIIIFIAVPNKIMCAVGLLAGCLYAVFSSFHLSFTIRKVVYGGHKQSSTLVFGYIVRFLVMIILLALLYIFKAGDLLCAIIGMFSEKIAAYLSPLLDKKRSAKGENSTGEFPQTDKNIIEKESE</sequence>
<reference evidence="4 12" key="3">
    <citation type="journal article" date="2019" name="Nat. Med.">
        <title>A library of human gut bacterial isolates paired with longitudinal multiomics data enables mechanistic microbiome research.</title>
        <authorList>
            <person name="Poyet M."/>
            <person name="Groussin M."/>
            <person name="Gibbons S.M."/>
            <person name="Avila-Pacheco J."/>
            <person name="Jiang X."/>
            <person name="Kearney S.M."/>
            <person name="Perrotta A.R."/>
            <person name="Berdy B."/>
            <person name="Zhao S."/>
            <person name="Lieberman T.D."/>
            <person name="Swanson P.K."/>
            <person name="Smith M."/>
            <person name="Roesemann S."/>
            <person name="Alexander J.E."/>
            <person name="Rich S.A."/>
            <person name="Livny J."/>
            <person name="Vlamakis H."/>
            <person name="Clish C."/>
            <person name="Bullock K."/>
            <person name="Deik A."/>
            <person name="Scott J."/>
            <person name="Pierce K.A."/>
            <person name="Xavier R.J."/>
            <person name="Alm E.J."/>
        </authorList>
    </citation>
    <scope>NUCLEOTIDE SEQUENCE [LARGE SCALE GENOMIC DNA]</scope>
    <source>
        <strain evidence="4 12">BIOML-A1</strain>
    </source>
</reference>
<evidence type="ECO:0000313" key="3">
    <source>
        <dbReference type="EMBL" id="CUQ79037.1"/>
    </source>
</evidence>
<dbReference type="Proteomes" id="UP000285844">
    <property type="component" value="Unassembled WGS sequence"/>
</dbReference>
<evidence type="ECO:0000313" key="12">
    <source>
        <dbReference type="Proteomes" id="UP000481964"/>
    </source>
</evidence>
<evidence type="ECO:0008006" key="13">
    <source>
        <dbReference type="Google" id="ProtNLM"/>
    </source>
</evidence>
<dbReference type="OrthoDB" id="1778891at2"/>
<dbReference type="Proteomes" id="UP000481964">
    <property type="component" value="Unassembled WGS sequence"/>
</dbReference>
<evidence type="ECO:0000313" key="7">
    <source>
        <dbReference type="EMBL" id="RHL65593.1"/>
    </source>
</evidence>
<evidence type="ECO:0000256" key="1">
    <source>
        <dbReference type="SAM" id="MobiDB-lite"/>
    </source>
</evidence>
<evidence type="ECO:0000313" key="5">
    <source>
        <dbReference type="EMBL" id="RHC12065.1"/>
    </source>
</evidence>
<reference evidence="3 8" key="1">
    <citation type="submission" date="2015-09" db="EMBL/GenBank/DDBJ databases">
        <authorList>
            <consortium name="Pathogen Informatics"/>
        </authorList>
    </citation>
    <scope>NUCLEOTIDE SEQUENCE [LARGE SCALE GENOMIC DNA]</scope>
    <source>
        <strain evidence="3 8">2789STDY5834875</strain>
    </source>
</reference>
<dbReference type="EMBL" id="CZBU01000006">
    <property type="protein sequence ID" value="CUQ79037.1"/>
    <property type="molecule type" value="Genomic_DNA"/>
</dbReference>
<protein>
    <recommendedName>
        <fullName evidence="13">ATP synthase subunit I</fullName>
    </recommendedName>
</protein>
<feature type="region of interest" description="Disordered" evidence="1">
    <location>
        <begin position="127"/>
        <end position="150"/>
    </location>
</feature>
<keyword evidence="2" id="KW-0472">Membrane</keyword>
<dbReference type="Proteomes" id="UP000284794">
    <property type="component" value="Unassembled WGS sequence"/>
</dbReference>
<evidence type="ECO:0000313" key="11">
    <source>
        <dbReference type="Proteomes" id="UP000285844"/>
    </source>
</evidence>
<feature type="compositionally biased region" description="Polar residues" evidence="1">
    <location>
        <begin position="130"/>
        <end position="142"/>
    </location>
</feature>
<evidence type="ECO:0000313" key="4">
    <source>
        <dbReference type="EMBL" id="MSC57921.1"/>
    </source>
</evidence>
<keyword evidence="2" id="KW-0812">Transmembrane</keyword>
<organism evidence="3 8">
    <name type="scientific">Lachnospira eligens</name>
    <dbReference type="NCBI Taxonomy" id="39485"/>
    <lineage>
        <taxon>Bacteria</taxon>
        <taxon>Bacillati</taxon>
        <taxon>Bacillota</taxon>
        <taxon>Clostridia</taxon>
        <taxon>Lachnospirales</taxon>
        <taxon>Lachnospiraceae</taxon>
        <taxon>Lachnospira</taxon>
    </lineage>
</organism>
<gene>
    <name evidence="7" type="ORF">DW007_13080</name>
    <name evidence="6" type="ORF">DW811_11745</name>
    <name evidence="5" type="ORF">DW858_10985</name>
    <name evidence="3" type="ORF">ERS852490_02692</name>
    <name evidence="4" type="ORF">GKE48_10805</name>
</gene>
<evidence type="ECO:0000313" key="9">
    <source>
        <dbReference type="Proteomes" id="UP000284794"/>
    </source>
</evidence>
<reference evidence="9 10" key="2">
    <citation type="submission" date="2018-08" db="EMBL/GenBank/DDBJ databases">
        <title>A genome reference for cultivated species of the human gut microbiota.</title>
        <authorList>
            <person name="Zou Y."/>
            <person name="Xue W."/>
            <person name="Luo G."/>
        </authorList>
    </citation>
    <scope>NUCLEOTIDE SEQUENCE [LARGE SCALE GENOMIC DNA]</scope>
    <source>
        <strain evidence="7 10">AF36-7BH</strain>
        <strain evidence="6 9">AM32-2AC</strain>
        <strain evidence="5 11">AM37-3BH</strain>
    </source>
</reference>
<dbReference type="RefSeq" id="WP_022098974.1">
    <property type="nucleotide sequence ID" value="NZ_CZBU01000006.1"/>
</dbReference>
<dbReference type="EMBL" id="QROY01000014">
    <property type="protein sequence ID" value="RHL65593.1"/>
    <property type="molecule type" value="Genomic_DNA"/>
</dbReference>
<feature type="transmembrane region" description="Helical" evidence="2">
    <location>
        <begin position="41"/>
        <end position="62"/>
    </location>
</feature>
<evidence type="ECO:0000313" key="10">
    <source>
        <dbReference type="Proteomes" id="UP000285201"/>
    </source>
</evidence>
<name>A0A174YZL8_9FIRM</name>
<dbReference type="EMBL" id="QSHM01000014">
    <property type="protein sequence ID" value="RHC12065.1"/>
    <property type="molecule type" value="Genomic_DNA"/>
</dbReference>
<dbReference type="EMBL" id="QSIS01000018">
    <property type="protein sequence ID" value="RHD06272.1"/>
    <property type="molecule type" value="Genomic_DNA"/>
</dbReference>
<dbReference type="Proteomes" id="UP000095621">
    <property type="component" value="Unassembled WGS sequence"/>
</dbReference>
<accession>A0A174YZL8</accession>
<feature type="transmembrane region" description="Helical" evidence="2">
    <location>
        <begin position="12"/>
        <end position="35"/>
    </location>
</feature>
<dbReference type="EMBL" id="WKRD01000008">
    <property type="protein sequence ID" value="MSC57921.1"/>
    <property type="molecule type" value="Genomic_DNA"/>
</dbReference>
<proteinExistence type="predicted"/>
<keyword evidence="2" id="KW-1133">Transmembrane helix</keyword>